<evidence type="ECO:0000256" key="1">
    <source>
        <dbReference type="ARBA" id="ARBA00004821"/>
    </source>
</evidence>
<feature type="binding site" evidence="7">
    <location>
        <begin position="167"/>
        <end position="169"/>
    </location>
    <ligand>
        <name>substrate</name>
    </ligand>
</feature>
<dbReference type="InterPro" id="IPR045864">
    <property type="entry name" value="aa-tRNA-synth_II/BPL/LPL"/>
</dbReference>
<dbReference type="InterPro" id="IPR000544">
    <property type="entry name" value="Octanoyltransferase"/>
</dbReference>
<accession>A0AAV9JE50</accession>
<dbReference type="PROSITE" id="PS51733">
    <property type="entry name" value="BPL_LPL_CATALYTIC"/>
    <property type="match status" value="1"/>
</dbReference>
<feature type="binding site" evidence="7">
    <location>
        <begin position="87"/>
        <end position="94"/>
    </location>
    <ligand>
        <name>substrate</name>
    </ligand>
</feature>
<comment type="similarity">
    <text evidence="2 5">Belongs to the LipB family.</text>
</comment>
<evidence type="ECO:0000256" key="2">
    <source>
        <dbReference type="ARBA" id="ARBA00007907"/>
    </source>
</evidence>
<dbReference type="GO" id="GO:0009249">
    <property type="term" value="P:protein lipoylation"/>
    <property type="evidence" value="ECO:0007669"/>
    <property type="project" value="InterPro"/>
</dbReference>
<comment type="function">
    <text evidence="5">Catalyzes the transfer of endogenously produced octanoic acid from octanoyl-acyl-carrier-protein onto the lipoyl domains of lipoate-dependent enzymes. Lipoyl-ACP can also act as a substrate although octanoyl-ACP is likely to be the physiological substrate.</text>
</comment>
<dbReference type="PIRSF" id="PIRSF016262">
    <property type="entry name" value="LPLase"/>
    <property type="match status" value="1"/>
</dbReference>
<dbReference type="Proteomes" id="UP001324427">
    <property type="component" value="Unassembled WGS sequence"/>
</dbReference>
<comment type="catalytic activity">
    <reaction evidence="5">
        <text>octanoyl-[ACP] + L-lysyl-[protein] = N(6)-octanoyl-L-lysyl-[protein] + holo-[ACP] + H(+)</text>
        <dbReference type="Rhea" id="RHEA:17665"/>
        <dbReference type="Rhea" id="RHEA-COMP:9636"/>
        <dbReference type="Rhea" id="RHEA-COMP:9685"/>
        <dbReference type="Rhea" id="RHEA-COMP:9752"/>
        <dbReference type="Rhea" id="RHEA-COMP:9928"/>
        <dbReference type="ChEBI" id="CHEBI:15378"/>
        <dbReference type="ChEBI" id="CHEBI:29969"/>
        <dbReference type="ChEBI" id="CHEBI:64479"/>
        <dbReference type="ChEBI" id="CHEBI:78463"/>
        <dbReference type="ChEBI" id="CHEBI:78809"/>
        <dbReference type="EC" id="2.3.1.181"/>
    </reaction>
</comment>
<dbReference type="SUPFAM" id="SSF55681">
    <property type="entry name" value="Class II aaRS and biotin synthetases"/>
    <property type="match status" value="1"/>
</dbReference>
<organism evidence="10 11">
    <name type="scientific">Oleoguttula mirabilis</name>
    <dbReference type="NCBI Taxonomy" id="1507867"/>
    <lineage>
        <taxon>Eukaryota</taxon>
        <taxon>Fungi</taxon>
        <taxon>Dikarya</taxon>
        <taxon>Ascomycota</taxon>
        <taxon>Pezizomycotina</taxon>
        <taxon>Dothideomycetes</taxon>
        <taxon>Dothideomycetidae</taxon>
        <taxon>Mycosphaerellales</taxon>
        <taxon>Teratosphaeriaceae</taxon>
        <taxon>Oleoguttula</taxon>
    </lineage>
</organism>
<evidence type="ECO:0000256" key="4">
    <source>
        <dbReference type="ARBA" id="ARBA00023315"/>
    </source>
</evidence>
<name>A0AAV9JE50_9PEZI</name>
<dbReference type="InterPro" id="IPR020605">
    <property type="entry name" value="Octanoyltransferase_CS"/>
</dbReference>
<dbReference type="AlphaFoldDB" id="A0AAV9JE50"/>
<protein>
    <recommendedName>
        <fullName evidence="5">Octanoyltransferase</fullName>
        <ecNumber evidence="5">2.3.1.181</ecNumber>
    </recommendedName>
</protein>
<keyword evidence="3 5" id="KW-0808">Transferase</keyword>
<evidence type="ECO:0000256" key="3">
    <source>
        <dbReference type="ARBA" id="ARBA00022679"/>
    </source>
</evidence>
<evidence type="ECO:0000256" key="6">
    <source>
        <dbReference type="PIRSR" id="PIRSR016262-1"/>
    </source>
</evidence>
<feature type="site" description="Lowers pKa of active site Cys" evidence="8">
    <location>
        <position position="151"/>
    </location>
</feature>
<comment type="pathway">
    <text evidence="1 5">Protein modification; protein lipoylation via endogenous pathway; protein N(6)-(lipoyl)lysine from octanoyl-[acyl-carrier-protein]: step 1/2.</text>
</comment>
<evidence type="ECO:0000259" key="9">
    <source>
        <dbReference type="PROSITE" id="PS51733"/>
    </source>
</evidence>
<evidence type="ECO:0000256" key="8">
    <source>
        <dbReference type="PIRSR" id="PIRSR016262-3"/>
    </source>
</evidence>
<keyword evidence="4 5" id="KW-0012">Acyltransferase</keyword>
<gene>
    <name evidence="10" type="ORF">LTR36_005619</name>
</gene>
<comment type="caution">
    <text evidence="10">The sequence shown here is derived from an EMBL/GenBank/DDBJ whole genome shotgun (WGS) entry which is preliminary data.</text>
</comment>
<proteinExistence type="inferred from homology"/>
<dbReference type="EC" id="2.3.1.181" evidence="5"/>
<dbReference type="EMBL" id="JAVFHQ010000032">
    <property type="protein sequence ID" value="KAK4543476.1"/>
    <property type="molecule type" value="Genomic_DNA"/>
</dbReference>
<feature type="active site" description="Acyl-thioester intermediate" evidence="6">
    <location>
        <position position="185"/>
    </location>
</feature>
<dbReference type="NCBIfam" id="TIGR00214">
    <property type="entry name" value="lipB"/>
    <property type="match status" value="1"/>
</dbReference>
<evidence type="ECO:0000313" key="11">
    <source>
        <dbReference type="Proteomes" id="UP001324427"/>
    </source>
</evidence>
<dbReference type="CDD" id="cd16444">
    <property type="entry name" value="LipB"/>
    <property type="match status" value="1"/>
</dbReference>
<dbReference type="Pfam" id="PF21948">
    <property type="entry name" value="LplA-B_cat"/>
    <property type="match status" value="1"/>
</dbReference>
<feature type="binding site" evidence="7">
    <location>
        <begin position="154"/>
        <end position="156"/>
    </location>
    <ligand>
        <name>substrate</name>
    </ligand>
</feature>
<feature type="domain" description="BPL/LPL catalytic" evidence="9">
    <location>
        <begin position="38"/>
        <end position="225"/>
    </location>
</feature>
<keyword evidence="11" id="KW-1185">Reference proteome</keyword>
<evidence type="ECO:0000256" key="5">
    <source>
        <dbReference type="PIRNR" id="PIRNR016262"/>
    </source>
</evidence>
<reference evidence="10 11" key="1">
    <citation type="submission" date="2021-11" db="EMBL/GenBank/DDBJ databases">
        <title>Black yeast isolated from Biological Soil Crust.</title>
        <authorList>
            <person name="Kurbessoian T."/>
        </authorList>
    </citation>
    <scope>NUCLEOTIDE SEQUENCE [LARGE SCALE GENOMIC DNA]</scope>
    <source>
        <strain evidence="10 11">CCFEE 5522</strain>
    </source>
</reference>
<dbReference type="InterPro" id="IPR004143">
    <property type="entry name" value="BPL_LPL_catalytic"/>
</dbReference>
<evidence type="ECO:0000313" key="10">
    <source>
        <dbReference type="EMBL" id="KAK4543476.1"/>
    </source>
</evidence>
<evidence type="ECO:0000256" key="7">
    <source>
        <dbReference type="PIRSR" id="PIRSR016262-2"/>
    </source>
</evidence>
<sequence length="236" mass="25931">MLLRHIHLPSLTRYTHAAQLQDKLVSALLAHKAHPHSPQPEPTVITAQFHPVYTCGRREVGSVTAEQREYLTLPTQWGQADFHEALRGGQTTFHGPGQLVAYPILDLRRQGITPRGWVHLLEGTVISTCGHYGVKAIRTENPGVWASEQEKISALGVHLRRNVTSHGVGLNVNMDLGWFGRIVACGLEGKGTTDLKRQGMEAVPSVEEVGEVFVRTLAEGLDGVDGVRTMEESEVE</sequence>
<dbReference type="PANTHER" id="PTHR10993:SF7">
    <property type="entry name" value="LIPOYLTRANSFERASE 2, MITOCHONDRIAL-RELATED"/>
    <property type="match status" value="1"/>
</dbReference>
<dbReference type="Gene3D" id="3.30.930.10">
    <property type="entry name" value="Bira Bifunctional Protein, Domain 2"/>
    <property type="match status" value="1"/>
</dbReference>
<dbReference type="GO" id="GO:0033819">
    <property type="term" value="F:lipoyl(octanoyl) transferase activity"/>
    <property type="evidence" value="ECO:0007669"/>
    <property type="project" value="UniProtKB-EC"/>
</dbReference>
<dbReference type="PANTHER" id="PTHR10993">
    <property type="entry name" value="OCTANOYLTRANSFERASE"/>
    <property type="match status" value="1"/>
</dbReference>
<dbReference type="PROSITE" id="PS01313">
    <property type="entry name" value="LIPB"/>
    <property type="match status" value="1"/>
</dbReference>